<comment type="function">
    <text evidence="15">Acyl-CoA synthetase required for both the import of long chain fatty acids (LCFAs) (C14-C18) and the activation very long chain fatty acids (VLCFAs) (C20-C26) by esterification of the fatty acids into metabolically active CoA-thioesters for subsequent degradation or incorporation into phospholipids. The transport and fatty acyl-CoA synthetase activities are genetically separable and are thus independent activities. Esterifies VLCFAs in the peroxisome matrix. The VLCFAs are actively transported into peroxisomes by a PXA1-PXA2 heterodimeric transporter in the peroxisomal membrane.</text>
</comment>
<comment type="subcellular location">
    <subcellularLocation>
        <location evidence="1">Cell membrane</location>
        <topology evidence="1">Multi-pass membrane protein</topology>
    </subcellularLocation>
    <subcellularLocation>
        <location evidence="13">Peroxisome membrane</location>
    </subcellularLocation>
</comment>
<dbReference type="InterPro" id="IPR042099">
    <property type="entry name" value="ANL_N_sf"/>
</dbReference>
<comment type="similarity">
    <text evidence="2">Belongs to the ATP-dependent AMP-binding enzyme family.</text>
</comment>
<dbReference type="InterPro" id="IPR045851">
    <property type="entry name" value="AMP-bd_C_sf"/>
</dbReference>
<keyword evidence="7" id="KW-0547">Nucleotide-binding</keyword>
<evidence type="ECO:0000256" key="14">
    <source>
        <dbReference type="ARBA" id="ARBA00051585"/>
    </source>
</evidence>
<evidence type="ECO:0000256" key="13">
    <source>
        <dbReference type="ARBA" id="ARBA00046271"/>
    </source>
</evidence>
<dbReference type="GO" id="GO:0005811">
    <property type="term" value="C:lipid droplet"/>
    <property type="evidence" value="ECO:0007669"/>
    <property type="project" value="TreeGrafter"/>
</dbReference>
<dbReference type="GO" id="GO:0009898">
    <property type="term" value="C:cytoplasmic side of plasma membrane"/>
    <property type="evidence" value="ECO:0007669"/>
    <property type="project" value="TreeGrafter"/>
</dbReference>
<dbReference type="Gene3D" id="3.30.300.30">
    <property type="match status" value="1"/>
</dbReference>
<evidence type="ECO:0000256" key="11">
    <source>
        <dbReference type="ARBA" id="ARBA00023136"/>
    </source>
</evidence>
<evidence type="ECO:0000256" key="5">
    <source>
        <dbReference type="ARBA" id="ARBA00022598"/>
    </source>
</evidence>
<evidence type="ECO:0000259" key="19">
    <source>
        <dbReference type="Pfam" id="PF13193"/>
    </source>
</evidence>
<dbReference type="PANTHER" id="PTHR43107">
    <property type="entry name" value="LONG-CHAIN FATTY ACID TRANSPORT PROTEIN"/>
    <property type="match status" value="1"/>
</dbReference>
<evidence type="ECO:0000313" key="21">
    <source>
        <dbReference type="Proteomes" id="UP000650833"/>
    </source>
</evidence>
<keyword evidence="12" id="KW-0576">Peroxisome</keyword>
<dbReference type="Pfam" id="PF13193">
    <property type="entry name" value="AMP-binding_C"/>
    <property type="match status" value="1"/>
</dbReference>
<evidence type="ECO:0000256" key="3">
    <source>
        <dbReference type="ARBA" id="ARBA00022448"/>
    </source>
</evidence>
<evidence type="ECO:0000256" key="8">
    <source>
        <dbReference type="ARBA" id="ARBA00022840"/>
    </source>
</evidence>
<dbReference type="FunFam" id="3.40.50.12780:FF:000019">
    <property type="entry name" value="Long-chain fatty acid transporter"/>
    <property type="match status" value="1"/>
</dbReference>
<keyword evidence="4" id="KW-1003">Cell membrane</keyword>
<evidence type="ECO:0000256" key="17">
    <source>
        <dbReference type="ARBA" id="ARBA00078285"/>
    </source>
</evidence>
<evidence type="ECO:0000313" key="20">
    <source>
        <dbReference type="EMBL" id="KAG2192229.1"/>
    </source>
</evidence>
<dbReference type="EMBL" id="JAEPRC010000745">
    <property type="protein sequence ID" value="KAG2192229.1"/>
    <property type="molecule type" value="Genomic_DNA"/>
</dbReference>
<reference evidence="20" key="1">
    <citation type="submission" date="2020-12" db="EMBL/GenBank/DDBJ databases">
        <title>Metabolic potential, ecology and presence of endohyphal bacteria is reflected in genomic diversity of Mucoromycotina.</title>
        <authorList>
            <person name="Muszewska A."/>
            <person name="Okrasinska A."/>
            <person name="Steczkiewicz K."/>
            <person name="Drgas O."/>
            <person name="Orlowska M."/>
            <person name="Perlinska-Lenart U."/>
            <person name="Aleksandrzak-Piekarczyk T."/>
            <person name="Szatraj K."/>
            <person name="Zielenkiewicz U."/>
            <person name="Pilsyk S."/>
            <person name="Malc E."/>
            <person name="Mieczkowski P."/>
            <person name="Kruszewska J.S."/>
            <person name="Biernat P."/>
            <person name="Pawlowska J."/>
        </authorList>
    </citation>
    <scope>NUCLEOTIDE SEQUENCE</scope>
    <source>
        <strain evidence="20">CBS 226.32</strain>
    </source>
</reference>
<dbReference type="AlphaFoldDB" id="A0A8H7QHG1"/>
<evidence type="ECO:0000256" key="4">
    <source>
        <dbReference type="ARBA" id="ARBA00022475"/>
    </source>
</evidence>
<dbReference type="PANTHER" id="PTHR43107:SF15">
    <property type="entry name" value="FATTY ACID TRANSPORT PROTEIN 3, ISOFORM A"/>
    <property type="match status" value="1"/>
</dbReference>
<dbReference type="InterPro" id="IPR000873">
    <property type="entry name" value="AMP-dep_synth/lig_dom"/>
</dbReference>
<dbReference type="SUPFAM" id="SSF56801">
    <property type="entry name" value="Acetyl-CoA synthetase-like"/>
    <property type="match status" value="1"/>
</dbReference>
<dbReference type="PROSITE" id="PS00455">
    <property type="entry name" value="AMP_BINDING"/>
    <property type="match status" value="1"/>
</dbReference>
<dbReference type="Pfam" id="PF00501">
    <property type="entry name" value="AMP-binding"/>
    <property type="match status" value="1"/>
</dbReference>
<evidence type="ECO:0000259" key="18">
    <source>
        <dbReference type="Pfam" id="PF00501"/>
    </source>
</evidence>
<evidence type="ECO:0000256" key="12">
    <source>
        <dbReference type="ARBA" id="ARBA00023140"/>
    </source>
</evidence>
<protein>
    <recommendedName>
        <fullName evidence="16">Very long-chain fatty acid transport protein</fullName>
    </recommendedName>
    <alternativeName>
        <fullName evidence="17">Very-long-chain acyl-CoA synthetase</fullName>
    </alternativeName>
</protein>
<dbReference type="Gene3D" id="3.40.50.12780">
    <property type="entry name" value="N-terminal domain of ligase-like"/>
    <property type="match status" value="1"/>
</dbReference>
<evidence type="ECO:0000256" key="10">
    <source>
        <dbReference type="ARBA" id="ARBA00023055"/>
    </source>
</evidence>
<sequence length="642" mass="71820">MSPGNISAKTYAIKTNIAITHLDILPVVAAGVGGLLGSMYLDAKLLLGKDLHQLRSGAAATISHKIWAFQDKLHFYYRFKEKAKANPNKIFVLFEGREYTFRQIEKGSIKQIDIVCMMHQNHPTFFISLLAISKIGAVPSLINTNLADDSLLHCIKIANTKLFIFDPIYESQVNTIVDATKELNVRLVAYGESTQEAELAHLAIAPTLTPSILSRFSEKDTSEDYLKGIQANDPAYLIYTSGTTGMPKAAISQHARVNFAMVMYSNTAGVQKDQRVYCVLPLYHSSGLIVSSSVCLYAGGTIVLGRKFSASRFWNDCVDYKVDVFTYIGEFCRYLLSQPHHPQERNHNVKLVYGNGMRPDVWERFRDRFNIPKICEFYAATEAPTSLFNVNTGEMGAGAVGLRGKLFRLVRSEVQLIKIDPITEEPLKDKNGYCVKCQFGEQGELIVRIDVDGPISFDGYYKNTGATKKKILSNVFVKGDNYFRSGDLLKLSSEGYFYFGDRVGDTFRWKSENVATTEVAQALGVYPGIGEANVYGASVPNHDGRAGMAAIVLKEGSVIDFKELYQYLRKKLPKYAIPVFIRFVPAMEITGTFKQQKVEFRNQGIDLTKIPETDPVYWLNGDTYVPFTLEDYARVDVGKVKL</sequence>
<dbReference type="GO" id="GO:0005324">
    <property type="term" value="F:long-chain fatty acid transmembrane transporter activity"/>
    <property type="evidence" value="ECO:0007669"/>
    <property type="project" value="TreeGrafter"/>
</dbReference>
<proteinExistence type="inferred from homology"/>
<dbReference type="GO" id="GO:0005778">
    <property type="term" value="C:peroxisomal membrane"/>
    <property type="evidence" value="ECO:0007669"/>
    <property type="project" value="UniProtKB-SubCell"/>
</dbReference>
<dbReference type="GO" id="GO:0004467">
    <property type="term" value="F:long-chain fatty acid-CoA ligase activity"/>
    <property type="evidence" value="ECO:0007669"/>
    <property type="project" value="TreeGrafter"/>
</dbReference>
<dbReference type="Proteomes" id="UP000650833">
    <property type="component" value="Unassembled WGS sequence"/>
</dbReference>
<accession>A0A8H7QHG1</accession>
<evidence type="ECO:0000256" key="16">
    <source>
        <dbReference type="ARBA" id="ARBA00068795"/>
    </source>
</evidence>
<keyword evidence="8" id="KW-0067">ATP-binding</keyword>
<evidence type="ECO:0000256" key="15">
    <source>
        <dbReference type="ARBA" id="ARBA00060276"/>
    </source>
</evidence>
<keyword evidence="5" id="KW-0436">Ligase</keyword>
<dbReference type="GO" id="GO:0044539">
    <property type="term" value="P:long-chain fatty acid import into cell"/>
    <property type="evidence" value="ECO:0007669"/>
    <property type="project" value="TreeGrafter"/>
</dbReference>
<keyword evidence="3" id="KW-0813">Transport</keyword>
<organism evidence="20 21">
    <name type="scientific">Mucor plumbeus</name>
    <dbReference type="NCBI Taxonomy" id="97098"/>
    <lineage>
        <taxon>Eukaryota</taxon>
        <taxon>Fungi</taxon>
        <taxon>Fungi incertae sedis</taxon>
        <taxon>Mucoromycota</taxon>
        <taxon>Mucoromycotina</taxon>
        <taxon>Mucoromycetes</taxon>
        <taxon>Mucorales</taxon>
        <taxon>Mucorineae</taxon>
        <taxon>Mucoraceae</taxon>
        <taxon>Mucor</taxon>
    </lineage>
</organism>
<gene>
    <name evidence="20" type="ORF">INT46_006216</name>
</gene>
<evidence type="ECO:0000256" key="1">
    <source>
        <dbReference type="ARBA" id="ARBA00004651"/>
    </source>
</evidence>
<evidence type="ECO:0000256" key="6">
    <source>
        <dbReference type="ARBA" id="ARBA00022692"/>
    </source>
</evidence>
<feature type="domain" description="AMP-dependent synthetase/ligase" evidence="18">
    <location>
        <begin position="79"/>
        <end position="461"/>
    </location>
</feature>
<evidence type="ECO:0000256" key="2">
    <source>
        <dbReference type="ARBA" id="ARBA00006432"/>
    </source>
</evidence>
<dbReference type="OrthoDB" id="288590at2759"/>
<evidence type="ECO:0000256" key="7">
    <source>
        <dbReference type="ARBA" id="ARBA00022741"/>
    </source>
</evidence>
<keyword evidence="6" id="KW-0812">Transmembrane</keyword>
<dbReference type="FunFam" id="3.30.300.30:FF:000002">
    <property type="entry name" value="Long-chain fatty acid transport protein 1"/>
    <property type="match status" value="1"/>
</dbReference>
<keyword evidence="11" id="KW-0472">Membrane</keyword>
<name>A0A8H7QHG1_9FUNG</name>
<dbReference type="InterPro" id="IPR020845">
    <property type="entry name" value="AMP-binding_CS"/>
</dbReference>
<dbReference type="GO" id="GO:0005524">
    <property type="term" value="F:ATP binding"/>
    <property type="evidence" value="ECO:0007669"/>
    <property type="project" value="UniProtKB-KW"/>
</dbReference>
<dbReference type="InterPro" id="IPR025110">
    <property type="entry name" value="AMP-bd_C"/>
</dbReference>
<comment type="catalytic activity">
    <reaction evidence="14">
        <text>a very long-chain fatty acid + ATP + CoA = a very long-chain fatty acyl-CoA + AMP + diphosphate</text>
        <dbReference type="Rhea" id="RHEA:54536"/>
        <dbReference type="ChEBI" id="CHEBI:30616"/>
        <dbReference type="ChEBI" id="CHEBI:33019"/>
        <dbReference type="ChEBI" id="CHEBI:57287"/>
        <dbReference type="ChEBI" id="CHEBI:58950"/>
        <dbReference type="ChEBI" id="CHEBI:138261"/>
        <dbReference type="ChEBI" id="CHEBI:456215"/>
    </reaction>
</comment>
<feature type="domain" description="AMP-binding enzyme C-terminal" evidence="19">
    <location>
        <begin position="518"/>
        <end position="594"/>
    </location>
</feature>
<evidence type="ECO:0000256" key="9">
    <source>
        <dbReference type="ARBA" id="ARBA00022989"/>
    </source>
</evidence>
<keyword evidence="21" id="KW-1185">Reference proteome</keyword>
<keyword evidence="10" id="KW-0445">Lipid transport</keyword>
<comment type="caution">
    <text evidence="20">The sequence shown here is derived from an EMBL/GenBank/DDBJ whole genome shotgun (WGS) entry which is preliminary data.</text>
</comment>
<keyword evidence="9" id="KW-1133">Transmembrane helix</keyword>